<accession>A0AAU7UCM4</accession>
<evidence type="ECO:0000313" key="1">
    <source>
        <dbReference type="EMBL" id="XBV86229.1"/>
    </source>
</evidence>
<organism evidence="1">
    <name type="scientific">Deinococcus sonorensis KR-87</name>
    <dbReference type="NCBI Taxonomy" id="694439"/>
    <lineage>
        <taxon>Bacteria</taxon>
        <taxon>Thermotogati</taxon>
        <taxon>Deinococcota</taxon>
        <taxon>Deinococci</taxon>
        <taxon>Deinococcales</taxon>
        <taxon>Deinococcaceae</taxon>
        <taxon>Deinococcus</taxon>
    </lineage>
</organism>
<proteinExistence type="predicted"/>
<name>A0AAU7UCM4_9DEIO</name>
<dbReference type="InterPro" id="IPR036388">
    <property type="entry name" value="WH-like_DNA-bd_sf"/>
</dbReference>
<dbReference type="KEGG" id="dsc:ABOD76_07955"/>
<sequence length="652" mass="70830">MSVKVFGKLEVLVGGEPVKLSARAVTLLTYLALEGGRIHRTTAAQLLWSEAGPQGLRNLRVELTALRRLGIELSPNRSSSLSLHALTELDDLQQRSGQARARLAATLTQPLLNFNDHGNPALGAWARRQRHHLTRAVEQLVSAATSGAAQPSAPLGVPADRHLVQWIADRILPELQSFVQGARHPQLALYVGRSGSGRRESLDLALTRLGLTQVEVTASASLDSMQLLLRANLMKALHQTEPQDVPQRVHRHGAEPSELSELTQLLMKAGPLAIVVHAGERLSLETTQLIDLMLGLARPLLVVVVATSAGRSQLEDLLSHHDQPGWFQVIAVPTLTPESLPARFGEDAASGSLDSDDRFEIIRQSEGFLAAIRCQLPSSASVRGRLGQRLHRTLHAELAVVLGADLEYLQVLALLPGPFSEVTALGTLSQAGLEIGRARWLLRHALQACILEHVDSVIAVRMPQRQVRLPDDARLLWFHSELQRAALAGSLDAGERHRLKPSVCTLPTVVEPSGPGITLTPSTTAPALVERHDSTLLPGGYVLLTRAGGWTVQRLGAAGHAVPRLELHFAAPAAARRWQFLVQLQRRTGAEPGVQVLNGAGQLFQQVRAEPWLQPLEPGGWMQAEGALRDQRLILAVQATDLILHLERPTFI</sequence>
<protein>
    <submittedName>
        <fullName evidence="1">Uncharacterized protein</fullName>
    </submittedName>
</protein>
<dbReference type="RefSeq" id="WP_350244285.1">
    <property type="nucleotide sequence ID" value="NZ_CP158299.1"/>
</dbReference>
<dbReference type="EMBL" id="CP158299">
    <property type="protein sequence ID" value="XBV86229.1"/>
    <property type="molecule type" value="Genomic_DNA"/>
</dbReference>
<reference evidence="1" key="1">
    <citation type="submission" date="2024-06" db="EMBL/GenBank/DDBJ databases">
        <title>Draft Genome Sequence of Deinococcus sonorensis Type Strain KR-87, a Biofilm Producing Representative of the Genus Deinococcus.</title>
        <authorList>
            <person name="Boren L.S."/>
            <person name="Grosso R.A."/>
            <person name="Hugenberg-Cox A.N."/>
            <person name="Hill J.T.E."/>
            <person name="Albert C.M."/>
            <person name="Tuohy J.M."/>
        </authorList>
    </citation>
    <scope>NUCLEOTIDE SEQUENCE</scope>
    <source>
        <strain evidence="1">KR-87</strain>
    </source>
</reference>
<dbReference type="Gene3D" id="1.10.10.10">
    <property type="entry name" value="Winged helix-like DNA-binding domain superfamily/Winged helix DNA-binding domain"/>
    <property type="match status" value="1"/>
</dbReference>
<dbReference type="AlphaFoldDB" id="A0AAU7UCM4"/>
<gene>
    <name evidence="1" type="ORF">ABOD76_07955</name>
</gene>